<dbReference type="Gene3D" id="3.40.50.11270">
    <property type="match status" value="1"/>
</dbReference>
<protein>
    <submittedName>
        <fullName evidence="6">4-hydroxy-3-methylbut-2-enyl diphosphate reductase</fullName>
        <ecNumber evidence="6">1.17.7.4</ecNumber>
    </submittedName>
</protein>
<gene>
    <name evidence="6" type="primary">ispH_31</name>
    <name evidence="6" type="ORF">SDC9_110845</name>
</gene>
<dbReference type="PANTHER" id="PTHR30426">
    <property type="entry name" value="4-HYDROXY-3-METHYLBUT-2-ENYL DIPHOSPHATE REDUCTASE"/>
    <property type="match status" value="1"/>
</dbReference>
<evidence type="ECO:0000256" key="2">
    <source>
        <dbReference type="ARBA" id="ARBA00022485"/>
    </source>
</evidence>
<keyword evidence="5" id="KW-0411">Iron-sulfur</keyword>
<keyword evidence="2" id="KW-0004">4Fe-4S</keyword>
<evidence type="ECO:0000256" key="3">
    <source>
        <dbReference type="ARBA" id="ARBA00022723"/>
    </source>
</evidence>
<sequence>MSKIEIDKQSGCCFGVAKAISKAEEELQKGGTLYCLGDIVHNNVEVDRLAKMGLITINHEEFKKLKNVRVLLRAHGEPPSTYQIAKENNIELIDASCPVVLGLQKRIKKKFITRPKKDGQIVIFGKKGHAEVNGLMGQTDESAIVIEKKEDIEILDFSRDISLFSQTTKPLDGFREIGELIKARMKDGATFEFYDTICRQVSNRVPNMHEFAKKHDLVIFIAGEKSSNGKVLFAECEKYNPNSYLIHHPDQLDPEWIKEGISIGICGATSTPMWQMEAIAKKISELIPEMEVEKAAF</sequence>
<dbReference type="EC" id="1.17.7.4" evidence="6"/>
<keyword evidence="4" id="KW-0408">Iron</keyword>
<dbReference type="PANTHER" id="PTHR30426:SF0">
    <property type="entry name" value="4-HYDROXY-3-METHYLBUT-2-ENYL DIPHOSPHATE REDUCTASE"/>
    <property type="match status" value="1"/>
</dbReference>
<evidence type="ECO:0000256" key="5">
    <source>
        <dbReference type="ARBA" id="ARBA00023014"/>
    </source>
</evidence>
<dbReference type="GO" id="GO:0051745">
    <property type="term" value="F:4-hydroxy-3-methylbut-2-enyl diphosphate reductase activity"/>
    <property type="evidence" value="ECO:0007669"/>
    <property type="project" value="UniProtKB-EC"/>
</dbReference>
<dbReference type="GO" id="GO:0051539">
    <property type="term" value="F:4 iron, 4 sulfur cluster binding"/>
    <property type="evidence" value="ECO:0007669"/>
    <property type="project" value="UniProtKB-KW"/>
</dbReference>
<evidence type="ECO:0000313" key="6">
    <source>
        <dbReference type="EMBL" id="MPM63960.1"/>
    </source>
</evidence>
<accession>A0A645BET4</accession>
<dbReference type="Gene3D" id="3.40.1010.20">
    <property type="entry name" value="4-hydroxy-3-methylbut-2-enyl diphosphate reductase, catalytic domain"/>
    <property type="match status" value="2"/>
</dbReference>
<comment type="cofactor">
    <cofactor evidence="1">
        <name>[4Fe-4S] cluster</name>
        <dbReference type="ChEBI" id="CHEBI:49883"/>
    </cofactor>
</comment>
<proteinExistence type="inferred from homology"/>
<keyword evidence="6" id="KW-0560">Oxidoreductase</keyword>
<dbReference type="AlphaFoldDB" id="A0A645BET4"/>
<dbReference type="NCBIfam" id="TIGR00216">
    <property type="entry name" value="ispH_lytB"/>
    <property type="match status" value="1"/>
</dbReference>
<dbReference type="GO" id="GO:0046872">
    <property type="term" value="F:metal ion binding"/>
    <property type="evidence" value="ECO:0007669"/>
    <property type="project" value="UniProtKB-KW"/>
</dbReference>
<dbReference type="EMBL" id="VSSQ01019698">
    <property type="protein sequence ID" value="MPM63960.1"/>
    <property type="molecule type" value="Genomic_DNA"/>
</dbReference>
<dbReference type="HAMAP" id="MF_00191">
    <property type="entry name" value="IspH"/>
    <property type="match status" value="1"/>
</dbReference>
<evidence type="ECO:0000256" key="4">
    <source>
        <dbReference type="ARBA" id="ARBA00023004"/>
    </source>
</evidence>
<organism evidence="6">
    <name type="scientific">bioreactor metagenome</name>
    <dbReference type="NCBI Taxonomy" id="1076179"/>
    <lineage>
        <taxon>unclassified sequences</taxon>
        <taxon>metagenomes</taxon>
        <taxon>ecological metagenomes</taxon>
    </lineage>
</organism>
<comment type="caution">
    <text evidence="6">The sequence shown here is derived from an EMBL/GenBank/DDBJ whole genome shotgun (WGS) entry which is preliminary data.</text>
</comment>
<evidence type="ECO:0000256" key="1">
    <source>
        <dbReference type="ARBA" id="ARBA00001966"/>
    </source>
</evidence>
<dbReference type="Pfam" id="PF02401">
    <property type="entry name" value="LYTB"/>
    <property type="match status" value="1"/>
</dbReference>
<keyword evidence="3" id="KW-0479">Metal-binding</keyword>
<dbReference type="GO" id="GO:0050992">
    <property type="term" value="P:dimethylallyl diphosphate biosynthetic process"/>
    <property type="evidence" value="ECO:0007669"/>
    <property type="project" value="InterPro"/>
</dbReference>
<dbReference type="CDD" id="cd13944">
    <property type="entry name" value="lytB_ispH"/>
    <property type="match status" value="1"/>
</dbReference>
<reference evidence="6" key="1">
    <citation type="submission" date="2019-08" db="EMBL/GenBank/DDBJ databases">
        <authorList>
            <person name="Kucharzyk K."/>
            <person name="Murdoch R.W."/>
            <person name="Higgins S."/>
            <person name="Loffler F."/>
        </authorList>
    </citation>
    <scope>NUCLEOTIDE SEQUENCE</scope>
</reference>
<dbReference type="InterPro" id="IPR003451">
    <property type="entry name" value="LytB/IspH"/>
</dbReference>
<dbReference type="GO" id="GO:0019288">
    <property type="term" value="P:isopentenyl diphosphate biosynthetic process, methylerythritol 4-phosphate pathway"/>
    <property type="evidence" value="ECO:0007669"/>
    <property type="project" value="InterPro"/>
</dbReference>
<dbReference type="NCBIfam" id="NF002187">
    <property type="entry name" value="PRK01045.1-1"/>
    <property type="match status" value="1"/>
</dbReference>
<name>A0A645BET4_9ZZZZ</name>